<evidence type="ECO:0000313" key="12">
    <source>
        <dbReference type="Proteomes" id="UP000637643"/>
    </source>
</evidence>
<evidence type="ECO:0000259" key="9">
    <source>
        <dbReference type="PROSITE" id="PS50110"/>
    </source>
</evidence>
<reference evidence="11" key="1">
    <citation type="journal article" date="2014" name="Int. J. Syst. Evol. Microbiol.">
        <title>Complete genome sequence of Corynebacterium casei LMG S-19264T (=DSM 44701T), isolated from a smear-ripened cheese.</title>
        <authorList>
            <consortium name="US DOE Joint Genome Institute (JGI-PGF)"/>
            <person name="Walter F."/>
            <person name="Albersmeier A."/>
            <person name="Kalinowski J."/>
            <person name="Ruckert C."/>
        </authorList>
    </citation>
    <scope>NUCLEOTIDE SEQUENCE</scope>
    <source>
        <strain evidence="11">CGMCC 1.16134</strain>
    </source>
</reference>
<evidence type="ECO:0000256" key="7">
    <source>
        <dbReference type="PROSITE-ProRule" id="PRU00169"/>
    </source>
</evidence>
<dbReference type="Proteomes" id="UP000637643">
    <property type="component" value="Unassembled WGS sequence"/>
</dbReference>
<accession>A0A917BYX1</accession>
<dbReference type="InterPro" id="IPR036388">
    <property type="entry name" value="WH-like_DNA-bd_sf"/>
</dbReference>
<dbReference type="PANTHER" id="PTHR48111">
    <property type="entry name" value="REGULATOR OF RPOS"/>
    <property type="match status" value="1"/>
</dbReference>
<dbReference type="Gene3D" id="6.10.250.690">
    <property type="match status" value="1"/>
</dbReference>
<dbReference type="AlphaFoldDB" id="A0A917BYX1"/>
<dbReference type="Gene3D" id="1.10.10.10">
    <property type="entry name" value="Winged helix-like DNA-binding domain superfamily/Winged helix DNA-binding domain"/>
    <property type="match status" value="1"/>
</dbReference>
<feature type="modified residue" description="4-aspartylphosphate" evidence="7">
    <location>
        <position position="53"/>
    </location>
</feature>
<evidence type="ECO:0000259" key="10">
    <source>
        <dbReference type="PROSITE" id="PS51755"/>
    </source>
</evidence>
<dbReference type="SMART" id="SM00448">
    <property type="entry name" value="REC"/>
    <property type="match status" value="1"/>
</dbReference>
<feature type="domain" description="OmpR/PhoB-type" evidence="10">
    <location>
        <begin position="131"/>
        <end position="230"/>
    </location>
</feature>
<evidence type="ECO:0000256" key="3">
    <source>
        <dbReference type="ARBA" id="ARBA00023012"/>
    </source>
</evidence>
<keyword evidence="5 8" id="KW-0238">DNA-binding</keyword>
<evidence type="ECO:0000313" key="11">
    <source>
        <dbReference type="EMBL" id="GGF62503.1"/>
    </source>
</evidence>
<dbReference type="GO" id="GO:0000156">
    <property type="term" value="F:phosphorelay response regulator activity"/>
    <property type="evidence" value="ECO:0007669"/>
    <property type="project" value="TreeGrafter"/>
</dbReference>
<dbReference type="Gene3D" id="3.40.50.2300">
    <property type="match status" value="1"/>
</dbReference>
<feature type="domain" description="Response regulatory" evidence="9">
    <location>
        <begin position="4"/>
        <end position="117"/>
    </location>
</feature>
<dbReference type="EMBL" id="BMKR01000002">
    <property type="protein sequence ID" value="GGF62503.1"/>
    <property type="molecule type" value="Genomic_DNA"/>
</dbReference>
<dbReference type="SMART" id="SM00862">
    <property type="entry name" value="Trans_reg_C"/>
    <property type="match status" value="1"/>
</dbReference>
<evidence type="ECO:0000256" key="5">
    <source>
        <dbReference type="ARBA" id="ARBA00023125"/>
    </source>
</evidence>
<dbReference type="GO" id="GO:0032993">
    <property type="term" value="C:protein-DNA complex"/>
    <property type="evidence" value="ECO:0007669"/>
    <property type="project" value="TreeGrafter"/>
</dbReference>
<keyword evidence="3" id="KW-0902">Two-component regulatory system</keyword>
<evidence type="ECO:0000256" key="6">
    <source>
        <dbReference type="ARBA" id="ARBA00023163"/>
    </source>
</evidence>
<dbReference type="GO" id="GO:0005829">
    <property type="term" value="C:cytosol"/>
    <property type="evidence" value="ECO:0007669"/>
    <property type="project" value="TreeGrafter"/>
</dbReference>
<comment type="caution">
    <text evidence="11">The sequence shown here is derived from an EMBL/GenBank/DDBJ whole genome shotgun (WGS) entry which is preliminary data.</text>
</comment>
<dbReference type="Pfam" id="PF00486">
    <property type="entry name" value="Trans_reg_C"/>
    <property type="match status" value="1"/>
</dbReference>
<name>A0A917BYX1_9BACL</name>
<feature type="DNA-binding region" description="OmpR/PhoB-type" evidence="8">
    <location>
        <begin position="131"/>
        <end position="230"/>
    </location>
</feature>
<dbReference type="CDD" id="cd17574">
    <property type="entry name" value="REC_OmpR"/>
    <property type="match status" value="1"/>
</dbReference>
<dbReference type="InterPro" id="IPR011006">
    <property type="entry name" value="CheY-like_superfamily"/>
</dbReference>
<dbReference type="Pfam" id="PF00072">
    <property type="entry name" value="Response_reg"/>
    <property type="match status" value="1"/>
</dbReference>
<evidence type="ECO:0000256" key="1">
    <source>
        <dbReference type="ARBA" id="ARBA00004496"/>
    </source>
</evidence>
<gene>
    <name evidence="11" type="ORF">GCM10010912_04550</name>
</gene>
<keyword evidence="12" id="KW-1185">Reference proteome</keyword>
<comment type="subcellular location">
    <subcellularLocation>
        <location evidence="1">Cytoplasm</location>
    </subcellularLocation>
</comment>
<dbReference type="GO" id="GO:0000976">
    <property type="term" value="F:transcription cis-regulatory region binding"/>
    <property type="evidence" value="ECO:0007669"/>
    <property type="project" value="TreeGrafter"/>
</dbReference>
<dbReference type="InterPro" id="IPR001867">
    <property type="entry name" value="OmpR/PhoB-type_DNA-bd"/>
</dbReference>
<keyword evidence="4" id="KW-0805">Transcription regulation</keyword>
<dbReference type="RefSeq" id="WP_189021989.1">
    <property type="nucleotide sequence ID" value="NZ_BMKR01000002.1"/>
</dbReference>
<sequence>MRNRILIIDDDQELCNLLKKCVSKENIEAAVYHSGEEGLAALAAADVQLIVLDVMMPGIDGFDTLEKIREASGIPVLMLTSKSESGDKIRGLRLGADDYLTKPFDLDEFTARVLSLIRRYTTLNAVPVDKALALDFQGLSIDLESCIVTSNGQQIELPAKEFEVLRLLAENQGRILTKKQIYEQVWQEQYAYDDANIMGYISRLRKKIELDPGNPAYIQTVKGMGYRFNRGV</sequence>
<dbReference type="PANTHER" id="PTHR48111:SF2">
    <property type="entry name" value="RESPONSE REGULATOR SAER"/>
    <property type="match status" value="1"/>
</dbReference>
<evidence type="ECO:0000256" key="4">
    <source>
        <dbReference type="ARBA" id="ARBA00023015"/>
    </source>
</evidence>
<keyword evidence="6" id="KW-0804">Transcription</keyword>
<dbReference type="FunFam" id="1.10.10.10:FF:000018">
    <property type="entry name" value="DNA-binding response regulator ResD"/>
    <property type="match status" value="1"/>
</dbReference>
<dbReference type="InterPro" id="IPR001789">
    <property type="entry name" value="Sig_transdc_resp-reg_receiver"/>
</dbReference>
<reference evidence="11" key="2">
    <citation type="submission" date="2020-09" db="EMBL/GenBank/DDBJ databases">
        <authorList>
            <person name="Sun Q."/>
            <person name="Zhou Y."/>
        </authorList>
    </citation>
    <scope>NUCLEOTIDE SEQUENCE</scope>
    <source>
        <strain evidence="11">CGMCC 1.16134</strain>
    </source>
</reference>
<evidence type="ECO:0000256" key="2">
    <source>
        <dbReference type="ARBA" id="ARBA00022553"/>
    </source>
</evidence>
<proteinExistence type="predicted"/>
<dbReference type="PROSITE" id="PS50110">
    <property type="entry name" value="RESPONSE_REGULATORY"/>
    <property type="match status" value="1"/>
</dbReference>
<protein>
    <submittedName>
        <fullName evidence="11">DNA-binding response regulator</fullName>
    </submittedName>
</protein>
<keyword evidence="2 7" id="KW-0597">Phosphoprotein</keyword>
<organism evidence="11 12">
    <name type="scientific">Paenibacillus albidus</name>
    <dbReference type="NCBI Taxonomy" id="2041023"/>
    <lineage>
        <taxon>Bacteria</taxon>
        <taxon>Bacillati</taxon>
        <taxon>Bacillota</taxon>
        <taxon>Bacilli</taxon>
        <taxon>Bacillales</taxon>
        <taxon>Paenibacillaceae</taxon>
        <taxon>Paenibacillus</taxon>
    </lineage>
</organism>
<dbReference type="PROSITE" id="PS51755">
    <property type="entry name" value="OMPR_PHOB"/>
    <property type="match status" value="1"/>
</dbReference>
<dbReference type="SUPFAM" id="SSF52172">
    <property type="entry name" value="CheY-like"/>
    <property type="match status" value="1"/>
</dbReference>
<dbReference type="InterPro" id="IPR039420">
    <property type="entry name" value="WalR-like"/>
</dbReference>
<dbReference type="CDD" id="cd00383">
    <property type="entry name" value="trans_reg_C"/>
    <property type="match status" value="1"/>
</dbReference>
<evidence type="ECO:0000256" key="8">
    <source>
        <dbReference type="PROSITE-ProRule" id="PRU01091"/>
    </source>
</evidence>
<dbReference type="GO" id="GO:0006355">
    <property type="term" value="P:regulation of DNA-templated transcription"/>
    <property type="evidence" value="ECO:0007669"/>
    <property type="project" value="InterPro"/>
</dbReference>